<reference evidence="9" key="1">
    <citation type="submission" date="2021-02" db="EMBL/GenBank/DDBJ databases">
        <authorList>
            <person name="Nowell W R."/>
        </authorList>
    </citation>
    <scope>NUCLEOTIDE SEQUENCE</scope>
    <source>
        <strain evidence="9">Ploen Becks lab</strain>
    </source>
</reference>
<dbReference type="InterPro" id="IPR029063">
    <property type="entry name" value="SAM-dependent_MTases_sf"/>
</dbReference>
<keyword evidence="10" id="KW-1185">Reference proteome</keyword>
<evidence type="ECO:0000313" key="10">
    <source>
        <dbReference type="Proteomes" id="UP000663879"/>
    </source>
</evidence>
<dbReference type="Gene3D" id="3.40.50.150">
    <property type="entry name" value="Vaccinia Virus protein VP39"/>
    <property type="match status" value="1"/>
</dbReference>
<comment type="subcellular location">
    <subcellularLocation>
        <location evidence="2">Cytoplasm</location>
    </subcellularLocation>
    <subcellularLocation>
        <location evidence="1">Nucleus</location>
    </subcellularLocation>
</comment>
<organism evidence="9 10">
    <name type="scientific">Brachionus calyciflorus</name>
    <dbReference type="NCBI Taxonomy" id="104777"/>
    <lineage>
        <taxon>Eukaryota</taxon>
        <taxon>Metazoa</taxon>
        <taxon>Spiralia</taxon>
        <taxon>Gnathifera</taxon>
        <taxon>Rotifera</taxon>
        <taxon>Eurotatoria</taxon>
        <taxon>Monogononta</taxon>
        <taxon>Pseudotrocha</taxon>
        <taxon>Ploima</taxon>
        <taxon>Brachionidae</taxon>
        <taxon>Brachionus</taxon>
    </lineage>
</organism>
<dbReference type="EMBL" id="CAJNOC010004074">
    <property type="protein sequence ID" value="CAF1008627.1"/>
    <property type="molecule type" value="Genomic_DNA"/>
</dbReference>
<evidence type="ECO:0000256" key="8">
    <source>
        <dbReference type="ARBA" id="ARBA00023242"/>
    </source>
</evidence>
<dbReference type="InterPro" id="IPR019410">
    <property type="entry name" value="Methyltransf_16"/>
</dbReference>
<dbReference type="PANTHER" id="PTHR13539:SF3">
    <property type="entry name" value="CALMODULIN-LYSINE N-METHYLTRANSFERASE"/>
    <property type="match status" value="1"/>
</dbReference>
<dbReference type="Proteomes" id="UP000663879">
    <property type="component" value="Unassembled WGS sequence"/>
</dbReference>
<dbReference type="EC" id="2.1.1.60" evidence="3"/>
<evidence type="ECO:0000256" key="7">
    <source>
        <dbReference type="ARBA" id="ARBA00022679"/>
    </source>
</evidence>
<dbReference type="InterPro" id="IPR025800">
    <property type="entry name" value="CaM-Lys-N-MeTrfase"/>
</dbReference>
<dbReference type="OrthoDB" id="413520at2759"/>
<dbReference type="GO" id="GO:0032259">
    <property type="term" value="P:methylation"/>
    <property type="evidence" value="ECO:0007669"/>
    <property type="project" value="UniProtKB-KW"/>
</dbReference>
<evidence type="ECO:0000313" key="9">
    <source>
        <dbReference type="EMBL" id="CAF1008627.1"/>
    </source>
</evidence>
<comment type="caution">
    <text evidence="9">The sequence shown here is derived from an EMBL/GenBank/DDBJ whole genome shotgun (WGS) entry which is preliminary data.</text>
</comment>
<keyword evidence="8" id="KW-0539">Nucleus</keyword>
<dbReference type="SUPFAM" id="SSF53335">
    <property type="entry name" value="S-adenosyl-L-methionine-dependent methyltransferases"/>
    <property type="match status" value="1"/>
</dbReference>
<dbReference type="AlphaFoldDB" id="A0A814HDH7"/>
<keyword evidence="6" id="KW-0489">Methyltransferase</keyword>
<keyword evidence="7" id="KW-0808">Transferase</keyword>
<accession>A0A814HDH7</accession>
<protein>
    <recommendedName>
        <fullName evidence="4">Calmodulin-lysine N-methyltransferase</fullName>
        <ecNumber evidence="3">2.1.1.60</ecNumber>
    </recommendedName>
</protein>
<evidence type="ECO:0000256" key="6">
    <source>
        <dbReference type="ARBA" id="ARBA00022603"/>
    </source>
</evidence>
<gene>
    <name evidence="9" type="ORF">OXX778_LOCUS16780</name>
</gene>
<sequence length="171" mass="20265">MTCLAGLMIGKYSQAKEVFLTDGNEASFENLEKICSRNEFECSLECCLLQWNKDLNYVDLEGRFDYIICADCLFFDEFREDLCGTIYKLLKNDGTCLIFAPNRQNTFHKFVDMAKIKFECMIVNDYDLEVWEKHLNEKENNPEYDEDIHYPLLLKLKKRNKQNIDFCKMVL</sequence>
<evidence type="ECO:0000256" key="2">
    <source>
        <dbReference type="ARBA" id="ARBA00004496"/>
    </source>
</evidence>
<evidence type="ECO:0000256" key="1">
    <source>
        <dbReference type="ARBA" id="ARBA00004123"/>
    </source>
</evidence>
<dbReference type="GO" id="GO:0005634">
    <property type="term" value="C:nucleus"/>
    <property type="evidence" value="ECO:0007669"/>
    <property type="project" value="UniProtKB-SubCell"/>
</dbReference>
<evidence type="ECO:0000256" key="4">
    <source>
        <dbReference type="ARBA" id="ARBA00020594"/>
    </source>
</evidence>
<evidence type="ECO:0000256" key="3">
    <source>
        <dbReference type="ARBA" id="ARBA00011914"/>
    </source>
</evidence>
<keyword evidence="5" id="KW-0963">Cytoplasm</keyword>
<dbReference type="GO" id="GO:0005737">
    <property type="term" value="C:cytoplasm"/>
    <property type="evidence" value="ECO:0007669"/>
    <property type="project" value="UniProtKB-SubCell"/>
</dbReference>
<dbReference type="PANTHER" id="PTHR13539">
    <property type="entry name" value="CALMODULIN-LYSINE N-METHYLTRANSFERASE"/>
    <property type="match status" value="1"/>
</dbReference>
<proteinExistence type="predicted"/>
<name>A0A814HDH7_9BILA</name>
<dbReference type="GO" id="GO:0018025">
    <property type="term" value="F:calmodulin-lysine N-methyltransferase activity"/>
    <property type="evidence" value="ECO:0007669"/>
    <property type="project" value="UniProtKB-EC"/>
</dbReference>
<evidence type="ECO:0000256" key="5">
    <source>
        <dbReference type="ARBA" id="ARBA00022490"/>
    </source>
</evidence>
<dbReference type="Pfam" id="PF10294">
    <property type="entry name" value="Methyltransf_16"/>
    <property type="match status" value="1"/>
</dbReference>